<dbReference type="Proteomes" id="UP000028582">
    <property type="component" value="Unassembled WGS sequence"/>
</dbReference>
<sequence length="243" mass="27746">MSPSVTPHVKTVETELEMKIKQSSAASPQLTGWVYWQRDPARSPDCWTKAFAVLDNAFLWLFQREESAPQNLLVQLAVADVDDAEGERLLCVIDPNGEELRICLSDSATFETWSVRLKDAAYLTVAFFRSSGLDVRDLPRWSNYRGTLEDYNRVSKRTRSVEACAFRSTHANDRTGQLSSKFLRHKRRYERRVERIDLPITPFVLQPSPGTSNRDKKASVTSKVMEQRVAVARGFNAVYKLWG</sequence>
<reference evidence="1 2" key="1">
    <citation type="submission" date="2013-11" db="EMBL/GenBank/DDBJ databases">
        <title>The Genome Sequence of Phytophthora parasitica P1976.</title>
        <authorList>
            <consortium name="The Broad Institute Genomics Platform"/>
            <person name="Russ C."/>
            <person name="Tyler B."/>
            <person name="Panabieres F."/>
            <person name="Shan W."/>
            <person name="Tripathy S."/>
            <person name="Grunwald N."/>
            <person name="Machado M."/>
            <person name="Johnson C.S."/>
            <person name="Walker B."/>
            <person name="Young S."/>
            <person name="Zeng Q."/>
            <person name="Gargeya S."/>
            <person name="Fitzgerald M."/>
            <person name="Haas B."/>
            <person name="Abouelleil A."/>
            <person name="Allen A.W."/>
            <person name="Alvarado L."/>
            <person name="Arachchi H.M."/>
            <person name="Berlin A.M."/>
            <person name="Chapman S.B."/>
            <person name="Gainer-Dewar J."/>
            <person name="Goldberg J."/>
            <person name="Griggs A."/>
            <person name="Gujja S."/>
            <person name="Hansen M."/>
            <person name="Howarth C."/>
            <person name="Imamovic A."/>
            <person name="Ireland A."/>
            <person name="Larimer J."/>
            <person name="McCowan C."/>
            <person name="Murphy C."/>
            <person name="Pearson M."/>
            <person name="Poon T.W."/>
            <person name="Priest M."/>
            <person name="Roberts A."/>
            <person name="Saif S."/>
            <person name="Shea T."/>
            <person name="Sisk P."/>
            <person name="Sykes S."/>
            <person name="Wortman J."/>
            <person name="Nusbaum C."/>
            <person name="Birren B."/>
        </authorList>
    </citation>
    <scope>NUCLEOTIDE SEQUENCE [LARGE SCALE GENOMIC DNA]</scope>
    <source>
        <strain evidence="1 2">P1976</strain>
    </source>
</reference>
<dbReference type="SUPFAM" id="SSF50729">
    <property type="entry name" value="PH domain-like"/>
    <property type="match status" value="1"/>
</dbReference>
<name>A0A080ZF40_PHYNI</name>
<evidence type="ECO:0000313" key="2">
    <source>
        <dbReference type="Proteomes" id="UP000028582"/>
    </source>
</evidence>
<dbReference type="AlphaFoldDB" id="A0A080ZF40"/>
<accession>A0A080ZF40</accession>
<organism evidence="1 2">
    <name type="scientific">Phytophthora nicotianae P1976</name>
    <dbReference type="NCBI Taxonomy" id="1317066"/>
    <lineage>
        <taxon>Eukaryota</taxon>
        <taxon>Sar</taxon>
        <taxon>Stramenopiles</taxon>
        <taxon>Oomycota</taxon>
        <taxon>Peronosporomycetes</taxon>
        <taxon>Peronosporales</taxon>
        <taxon>Peronosporaceae</taxon>
        <taxon>Phytophthora</taxon>
    </lineage>
</organism>
<evidence type="ECO:0008006" key="3">
    <source>
        <dbReference type="Google" id="ProtNLM"/>
    </source>
</evidence>
<dbReference type="OrthoDB" id="118036at2759"/>
<proteinExistence type="predicted"/>
<dbReference type="EMBL" id="ANJA01003209">
    <property type="protein sequence ID" value="ETO65251.1"/>
    <property type="molecule type" value="Genomic_DNA"/>
</dbReference>
<evidence type="ECO:0000313" key="1">
    <source>
        <dbReference type="EMBL" id="ETO65251.1"/>
    </source>
</evidence>
<comment type="caution">
    <text evidence="1">The sequence shown here is derived from an EMBL/GenBank/DDBJ whole genome shotgun (WGS) entry which is preliminary data.</text>
</comment>
<gene>
    <name evidence="1" type="ORF">F444_17417</name>
</gene>
<protein>
    <recommendedName>
        <fullName evidence="3">PH domain-containing protein</fullName>
    </recommendedName>
</protein>